<dbReference type="Pfam" id="PF02826">
    <property type="entry name" value="2-Hacid_dh_C"/>
    <property type="match status" value="1"/>
</dbReference>
<evidence type="ECO:0000313" key="4">
    <source>
        <dbReference type="EMBL" id="NKC34148.1"/>
    </source>
</evidence>
<dbReference type="SUPFAM" id="SSF52283">
    <property type="entry name" value="Formate/glycerate dehydrogenase catalytic domain-like"/>
    <property type="match status" value="1"/>
</dbReference>
<dbReference type="InterPro" id="IPR036291">
    <property type="entry name" value="NAD(P)-bd_dom_sf"/>
</dbReference>
<dbReference type="RefSeq" id="WP_168034864.1">
    <property type="nucleotide sequence ID" value="NZ_JAAVNE010000067.1"/>
</dbReference>
<comment type="caution">
    <text evidence="4">The sequence shown here is derived from an EMBL/GenBank/DDBJ whole genome shotgun (WGS) entry which is preliminary data.</text>
</comment>
<sequence length="323" mass="34159">MQPTRLHVQVNPASALAEAFTEARIRGGLPGQVTMRFGQTPEALEEGLATAEALLLVGAAPLQDLPRRAPHLRWISYTSAGVEWLLRAGLPASVTLTNASGTHIPKAAEFALLSVLMLNNRMPHFATAQRAHRWAPQPAGTVAGKTALILGMGALGGAAARALAGQGMRLIGNSHSGRPHPDVAVMTRGEGFRAHLPETDFLLITLPLTPATDGLVGATVLDALPRHAGVVNLGRGEILDADALAERLRDGRLAGAVLDALPQEPLPPESPLWDTPNLVITPHCGLYDPDAYAPRCLDAFFANLARFQAGEPLHQVVDPARGY</sequence>
<keyword evidence="5" id="KW-1185">Reference proteome</keyword>
<organism evidence="4 5">
    <name type="scientific">Falsiroseomonas selenitidurans</name>
    <dbReference type="NCBI Taxonomy" id="2716335"/>
    <lineage>
        <taxon>Bacteria</taxon>
        <taxon>Pseudomonadati</taxon>
        <taxon>Pseudomonadota</taxon>
        <taxon>Alphaproteobacteria</taxon>
        <taxon>Acetobacterales</taxon>
        <taxon>Roseomonadaceae</taxon>
        <taxon>Falsiroseomonas</taxon>
    </lineage>
</organism>
<evidence type="ECO:0000256" key="2">
    <source>
        <dbReference type="ARBA" id="ARBA00023027"/>
    </source>
</evidence>
<evidence type="ECO:0000256" key="1">
    <source>
        <dbReference type="ARBA" id="ARBA00023002"/>
    </source>
</evidence>
<feature type="domain" description="D-isomer specific 2-hydroxyacid dehydrogenase NAD-binding" evidence="3">
    <location>
        <begin position="115"/>
        <end position="285"/>
    </location>
</feature>
<evidence type="ECO:0000313" key="5">
    <source>
        <dbReference type="Proteomes" id="UP000787635"/>
    </source>
</evidence>
<keyword evidence="2" id="KW-0520">NAD</keyword>
<proteinExistence type="predicted"/>
<dbReference type="PANTHER" id="PTHR43333">
    <property type="entry name" value="2-HACID_DH_C DOMAIN-CONTAINING PROTEIN"/>
    <property type="match status" value="1"/>
</dbReference>
<reference evidence="4 5" key="1">
    <citation type="submission" date="2020-03" db="EMBL/GenBank/DDBJ databases">
        <title>Roseomonas selenitidurans sp. nov. isolated from urban soil.</title>
        <authorList>
            <person name="Liu H."/>
        </authorList>
    </citation>
    <scope>NUCLEOTIDE SEQUENCE [LARGE SCALE GENOMIC DNA]</scope>
    <source>
        <strain evidence="4 5">BU-1</strain>
    </source>
</reference>
<keyword evidence="1" id="KW-0560">Oxidoreductase</keyword>
<dbReference type="PANTHER" id="PTHR43333:SF1">
    <property type="entry name" value="D-ISOMER SPECIFIC 2-HYDROXYACID DEHYDROGENASE NAD-BINDING DOMAIN-CONTAINING PROTEIN"/>
    <property type="match status" value="1"/>
</dbReference>
<name>A0ABX1EEJ3_9PROT</name>
<protein>
    <submittedName>
        <fullName evidence="4">Hydroxyacid dehydrogenase</fullName>
    </submittedName>
</protein>
<accession>A0ABX1EEJ3</accession>
<dbReference type="Gene3D" id="3.40.50.720">
    <property type="entry name" value="NAD(P)-binding Rossmann-like Domain"/>
    <property type="match status" value="2"/>
</dbReference>
<evidence type="ECO:0000259" key="3">
    <source>
        <dbReference type="Pfam" id="PF02826"/>
    </source>
</evidence>
<dbReference type="EMBL" id="JAAVNE010000067">
    <property type="protein sequence ID" value="NKC34148.1"/>
    <property type="molecule type" value="Genomic_DNA"/>
</dbReference>
<dbReference type="InterPro" id="IPR006140">
    <property type="entry name" value="D-isomer_DH_NAD-bd"/>
</dbReference>
<dbReference type="Proteomes" id="UP000787635">
    <property type="component" value="Unassembled WGS sequence"/>
</dbReference>
<gene>
    <name evidence="4" type="ORF">HEQ75_25045</name>
</gene>
<dbReference type="SUPFAM" id="SSF51735">
    <property type="entry name" value="NAD(P)-binding Rossmann-fold domains"/>
    <property type="match status" value="1"/>
</dbReference>